<name>A0ABY6ZMJ1_9BACL</name>
<dbReference type="Proteomes" id="UP001164761">
    <property type="component" value="Chromosome"/>
</dbReference>
<sequence>MLNYIQRWHRKTVRKIAATFGLPEDLSHHDRAHVPQRHVKKPHAFHHRHNQRVADWHAQHAAEVMEGTTRLRRWERFVYKQISRVAR</sequence>
<proteinExistence type="predicted"/>
<gene>
    <name evidence="1" type="ORF">NZD89_12715</name>
</gene>
<evidence type="ECO:0000313" key="1">
    <source>
        <dbReference type="EMBL" id="WAH44160.1"/>
    </source>
</evidence>
<dbReference type="EMBL" id="CP104067">
    <property type="protein sequence ID" value="WAH44160.1"/>
    <property type="molecule type" value="Genomic_DNA"/>
</dbReference>
<keyword evidence="2" id="KW-1185">Reference proteome</keyword>
<protein>
    <submittedName>
        <fullName evidence="1">Uncharacterized protein</fullName>
    </submittedName>
</protein>
<reference evidence="1" key="1">
    <citation type="submission" date="2022-08" db="EMBL/GenBank/DDBJ databases">
        <title>Alicyclobacillus fastidiosus DSM 17978, complete genome.</title>
        <authorList>
            <person name="Wang Q."/>
            <person name="Cai R."/>
            <person name="Wang Z."/>
        </authorList>
    </citation>
    <scope>NUCLEOTIDE SEQUENCE</scope>
    <source>
        <strain evidence="1">DSM 17978</strain>
    </source>
</reference>
<evidence type="ECO:0000313" key="2">
    <source>
        <dbReference type="Proteomes" id="UP001164761"/>
    </source>
</evidence>
<organism evidence="1 2">
    <name type="scientific">Alicyclobacillus fastidiosus</name>
    <dbReference type="NCBI Taxonomy" id="392011"/>
    <lineage>
        <taxon>Bacteria</taxon>
        <taxon>Bacillati</taxon>
        <taxon>Bacillota</taxon>
        <taxon>Bacilli</taxon>
        <taxon>Bacillales</taxon>
        <taxon>Alicyclobacillaceae</taxon>
        <taxon>Alicyclobacillus</taxon>
    </lineage>
</organism>
<accession>A0ABY6ZMJ1</accession>
<dbReference type="RefSeq" id="WP_268008056.1">
    <property type="nucleotide sequence ID" value="NZ_BSUT01000001.1"/>
</dbReference>